<dbReference type="InterPro" id="IPR044851">
    <property type="entry name" value="Wax_synthase"/>
</dbReference>
<feature type="transmembrane region" description="Helical" evidence="7">
    <location>
        <begin position="318"/>
        <end position="336"/>
    </location>
</feature>
<evidence type="ECO:0000259" key="8">
    <source>
        <dbReference type="Pfam" id="PF13813"/>
    </source>
</evidence>
<feature type="transmembrane region" description="Helical" evidence="7">
    <location>
        <begin position="283"/>
        <end position="306"/>
    </location>
</feature>
<dbReference type="AlphaFoldDB" id="A0A438MYA0"/>
<protein>
    <recommendedName>
        <fullName evidence="8">Wax synthase domain-containing protein</fullName>
    </recommendedName>
</protein>
<dbReference type="PANTHER" id="PTHR31595">
    <property type="entry name" value="LONG-CHAIN-ALCOHOL O-FATTY-ACYLTRANSFERASE 3-RELATED"/>
    <property type="match status" value="1"/>
</dbReference>
<feature type="transmembrane region" description="Helical" evidence="7">
    <location>
        <begin position="177"/>
        <end position="196"/>
    </location>
</feature>
<comment type="similarity">
    <text evidence="2">Belongs to the wax synthase family.</text>
</comment>
<evidence type="ECO:0000313" key="9">
    <source>
        <dbReference type="EMBL" id="RVX67935.1"/>
    </source>
</evidence>
<organism evidence="9 10">
    <name type="scientific">Exophiala mesophila</name>
    <name type="common">Black yeast-like fungus</name>
    <dbReference type="NCBI Taxonomy" id="212818"/>
    <lineage>
        <taxon>Eukaryota</taxon>
        <taxon>Fungi</taxon>
        <taxon>Dikarya</taxon>
        <taxon>Ascomycota</taxon>
        <taxon>Pezizomycotina</taxon>
        <taxon>Eurotiomycetes</taxon>
        <taxon>Chaetothyriomycetidae</taxon>
        <taxon>Chaetothyriales</taxon>
        <taxon>Herpotrichiellaceae</taxon>
        <taxon>Exophiala</taxon>
    </lineage>
</organism>
<keyword evidence="6 7" id="KW-0472">Membrane</keyword>
<dbReference type="InterPro" id="IPR032805">
    <property type="entry name" value="Wax_synthase_dom"/>
</dbReference>
<evidence type="ECO:0000256" key="7">
    <source>
        <dbReference type="SAM" id="Phobius"/>
    </source>
</evidence>
<evidence type="ECO:0000256" key="6">
    <source>
        <dbReference type="ARBA" id="ARBA00023136"/>
    </source>
</evidence>
<proteinExistence type="inferred from homology"/>
<dbReference type="GO" id="GO:0008374">
    <property type="term" value="F:O-acyltransferase activity"/>
    <property type="evidence" value="ECO:0007669"/>
    <property type="project" value="InterPro"/>
</dbReference>
<dbReference type="VEuPathDB" id="FungiDB:PV10_08165"/>
<dbReference type="PANTHER" id="PTHR31595:SF53">
    <property type="entry name" value="ACETYLTRANSFERASE SIRH"/>
    <property type="match status" value="1"/>
</dbReference>
<dbReference type="EMBL" id="NAJM01000043">
    <property type="protein sequence ID" value="RVX67935.1"/>
    <property type="molecule type" value="Genomic_DNA"/>
</dbReference>
<feature type="transmembrane region" description="Helical" evidence="7">
    <location>
        <begin position="12"/>
        <end position="33"/>
    </location>
</feature>
<evidence type="ECO:0000256" key="5">
    <source>
        <dbReference type="ARBA" id="ARBA00022989"/>
    </source>
</evidence>
<keyword evidence="3" id="KW-0808">Transferase</keyword>
<reference evidence="9 10" key="1">
    <citation type="submission" date="2017-03" db="EMBL/GenBank/DDBJ databases">
        <title>Genomes of endolithic fungi from Antarctica.</title>
        <authorList>
            <person name="Coleine C."/>
            <person name="Masonjones S."/>
            <person name="Stajich J.E."/>
        </authorList>
    </citation>
    <scope>NUCLEOTIDE SEQUENCE [LARGE SCALE GENOMIC DNA]</scope>
    <source>
        <strain evidence="9 10">CCFEE 6314</strain>
    </source>
</reference>
<dbReference type="Proteomes" id="UP000288859">
    <property type="component" value="Unassembled WGS sequence"/>
</dbReference>
<name>A0A438MYA0_EXOME</name>
<comment type="subcellular location">
    <subcellularLocation>
        <location evidence="1">Membrane</location>
        <topology evidence="1">Multi-pass membrane protein</topology>
    </subcellularLocation>
</comment>
<evidence type="ECO:0000256" key="2">
    <source>
        <dbReference type="ARBA" id="ARBA00007282"/>
    </source>
</evidence>
<dbReference type="GO" id="GO:0006629">
    <property type="term" value="P:lipid metabolic process"/>
    <property type="evidence" value="ECO:0007669"/>
    <property type="project" value="InterPro"/>
</dbReference>
<keyword evidence="5 7" id="KW-1133">Transmembrane helix</keyword>
<feature type="domain" description="Wax synthase" evidence="8">
    <location>
        <begin position="202"/>
        <end position="289"/>
    </location>
</feature>
<evidence type="ECO:0000313" key="10">
    <source>
        <dbReference type="Proteomes" id="UP000288859"/>
    </source>
</evidence>
<evidence type="ECO:0000256" key="3">
    <source>
        <dbReference type="ARBA" id="ARBA00022679"/>
    </source>
</evidence>
<gene>
    <name evidence="9" type="ORF">B0A52_08540</name>
</gene>
<dbReference type="GO" id="GO:0016020">
    <property type="term" value="C:membrane"/>
    <property type="evidence" value="ECO:0007669"/>
    <property type="project" value="UniProtKB-SubCell"/>
</dbReference>
<keyword evidence="4 7" id="KW-0812">Transmembrane</keyword>
<sequence length="364" mass="41627">MDPKWFPSSNRPVYPTGLAQAGCTLIGVTSLLFPQGQFRNVIALPPLLLLAWKVRQHTSGSPEEDYLTAVNIVMAIAKYVDFAVMRIPEQSCHRIGTDKHVETTDEINRMSLWQKFKWSLELACTTRGIGVAYLFIDFYQWFIRSSPFGTTGPPPNLFSLPLREQFMYGWLRGFHSGFSMALGYYILAAVAVGTGLSSPQSWPPIYGSFIKRGYTVRNIWGRCWHQFLRRTFETSNSVLLALTKAKKGSFFSRYLQLYNGFLVSALIHHAGSLNMTYHEAIRYQFLFFMVQPVAITIEDFAIYCAKRKGLRDTWMTRAIGYIWTWTWLGFSLRYAAKFYFDLGLAAAPHPLVAKFSVMDVIWTA</sequence>
<dbReference type="OrthoDB" id="1077582at2759"/>
<dbReference type="Pfam" id="PF13813">
    <property type="entry name" value="MBOAT_2"/>
    <property type="match status" value="1"/>
</dbReference>
<accession>A0A438MYA0</accession>
<evidence type="ECO:0000256" key="1">
    <source>
        <dbReference type="ARBA" id="ARBA00004141"/>
    </source>
</evidence>
<comment type="caution">
    <text evidence="9">The sequence shown here is derived from an EMBL/GenBank/DDBJ whole genome shotgun (WGS) entry which is preliminary data.</text>
</comment>
<evidence type="ECO:0000256" key="4">
    <source>
        <dbReference type="ARBA" id="ARBA00022692"/>
    </source>
</evidence>